<dbReference type="PANTHER" id="PTHR43013:SF1">
    <property type="entry name" value="GLUTAMYL-TRNA REDUCTASE"/>
    <property type="match status" value="1"/>
</dbReference>
<evidence type="ECO:0000313" key="14">
    <source>
        <dbReference type="Proteomes" id="UP001500631"/>
    </source>
</evidence>
<comment type="catalytic activity">
    <reaction evidence="7 8 9">
        <text>(S)-4-amino-5-oxopentanoate + tRNA(Glu) + NADP(+) = L-glutamyl-tRNA(Glu) + NADPH + H(+)</text>
        <dbReference type="Rhea" id="RHEA:12344"/>
        <dbReference type="Rhea" id="RHEA-COMP:9663"/>
        <dbReference type="Rhea" id="RHEA-COMP:9680"/>
        <dbReference type="ChEBI" id="CHEBI:15378"/>
        <dbReference type="ChEBI" id="CHEBI:57501"/>
        <dbReference type="ChEBI" id="CHEBI:57783"/>
        <dbReference type="ChEBI" id="CHEBI:58349"/>
        <dbReference type="ChEBI" id="CHEBI:78442"/>
        <dbReference type="ChEBI" id="CHEBI:78520"/>
        <dbReference type="EC" id="1.2.1.70"/>
    </reaction>
</comment>
<dbReference type="InterPro" id="IPR036453">
    <property type="entry name" value="GluRdtase_dimer_dom_sf"/>
</dbReference>
<gene>
    <name evidence="8 13" type="primary">hemA</name>
    <name evidence="13" type="ORF">GCM10023338_00960</name>
</gene>
<dbReference type="Proteomes" id="UP001500631">
    <property type="component" value="Unassembled WGS sequence"/>
</dbReference>
<dbReference type="InterPro" id="IPR015895">
    <property type="entry name" value="4pyrrol_synth_GluRdtase_N"/>
</dbReference>
<keyword evidence="14" id="KW-1185">Reference proteome</keyword>
<evidence type="ECO:0000256" key="6">
    <source>
        <dbReference type="ARBA" id="ARBA00023244"/>
    </source>
</evidence>
<feature type="site" description="Important for activity" evidence="8">
    <location>
        <position position="97"/>
    </location>
</feature>
<name>A0ABP9MD69_9GAMM</name>
<protein>
    <recommendedName>
        <fullName evidence="3 8">Glutamyl-tRNA reductase</fullName>
        <shortName evidence="8">GluTR</shortName>
        <ecNumber evidence="3 8">1.2.1.70</ecNumber>
    </recommendedName>
</protein>
<comment type="miscellaneous">
    <text evidence="8">During catalysis, the active site Cys acts as a nucleophile attacking the alpha-carbonyl group of tRNA-bound glutamate with the formation of a thioester intermediate between enzyme and glutamate, and the concomitant release of tRNA(Glu). The thioester intermediate is finally reduced by direct hydride transfer from NADPH, to form the product GSA.</text>
</comment>
<evidence type="ECO:0000256" key="4">
    <source>
        <dbReference type="ARBA" id="ARBA00022857"/>
    </source>
</evidence>
<evidence type="ECO:0000259" key="10">
    <source>
        <dbReference type="Pfam" id="PF00745"/>
    </source>
</evidence>
<feature type="domain" description="Glutamyl-tRNA reductase N-terminal" evidence="12">
    <location>
        <begin position="6"/>
        <end position="154"/>
    </location>
</feature>
<dbReference type="HAMAP" id="MF_00087">
    <property type="entry name" value="Glu_tRNA_reductase"/>
    <property type="match status" value="1"/>
</dbReference>
<feature type="binding site" evidence="8">
    <location>
        <begin position="186"/>
        <end position="191"/>
    </location>
    <ligand>
        <name>NADP(+)</name>
        <dbReference type="ChEBI" id="CHEBI:58349"/>
    </ligand>
</feature>
<dbReference type="Pfam" id="PF01488">
    <property type="entry name" value="Shikimate_DH"/>
    <property type="match status" value="1"/>
</dbReference>
<accession>A0ABP9MD69</accession>
<dbReference type="InterPro" id="IPR018214">
    <property type="entry name" value="GluRdtase_CS"/>
</dbReference>
<dbReference type="Gene3D" id="3.40.50.720">
    <property type="entry name" value="NAD(P)-binding Rossmann-like Domain"/>
    <property type="match status" value="1"/>
</dbReference>
<dbReference type="RefSeq" id="WP_077926009.1">
    <property type="nucleotide sequence ID" value="NZ_BAABKE010000001.1"/>
</dbReference>
<keyword evidence="5 8" id="KW-0560">Oxidoreductase</keyword>
<feature type="domain" description="Tetrapyrrole biosynthesis glutamyl-tRNA reductase dimerisation" evidence="10">
    <location>
        <begin position="319"/>
        <end position="412"/>
    </location>
</feature>
<dbReference type="SUPFAM" id="SSF69742">
    <property type="entry name" value="Glutamyl tRNA-reductase catalytic, N-terminal domain"/>
    <property type="match status" value="1"/>
</dbReference>
<evidence type="ECO:0000256" key="3">
    <source>
        <dbReference type="ARBA" id="ARBA00012970"/>
    </source>
</evidence>
<feature type="binding site" evidence="8">
    <location>
        <begin position="112"/>
        <end position="114"/>
    </location>
    <ligand>
        <name>substrate</name>
    </ligand>
</feature>
<dbReference type="InterPro" id="IPR015896">
    <property type="entry name" value="4pyrrol_synth_GluRdtase_dimer"/>
</dbReference>
<dbReference type="PIRSF" id="PIRSF000445">
    <property type="entry name" value="4pyrrol_synth_GluRdtase"/>
    <property type="match status" value="1"/>
</dbReference>
<evidence type="ECO:0000256" key="2">
    <source>
        <dbReference type="ARBA" id="ARBA00005916"/>
    </source>
</evidence>
<dbReference type="PANTHER" id="PTHR43013">
    <property type="entry name" value="GLUTAMYL-TRNA REDUCTASE"/>
    <property type="match status" value="1"/>
</dbReference>
<comment type="function">
    <text evidence="8">Catalyzes the NADPH-dependent reduction of glutamyl-tRNA(Glu) to glutamate 1-semialdehyde (GSA).</text>
</comment>
<dbReference type="NCBIfam" id="TIGR01035">
    <property type="entry name" value="hemA"/>
    <property type="match status" value="1"/>
</dbReference>
<dbReference type="InterPro" id="IPR036291">
    <property type="entry name" value="NAD(P)-bd_dom_sf"/>
</dbReference>
<dbReference type="CDD" id="cd05213">
    <property type="entry name" value="NAD_bind_Glutamyl_tRNA_reduct"/>
    <property type="match status" value="1"/>
</dbReference>
<dbReference type="EC" id="1.2.1.70" evidence="3 8"/>
<evidence type="ECO:0000256" key="5">
    <source>
        <dbReference type="ARBA" id="ARBA00023002"/>
    </source>
</evidence>
<sequence length="425" mass="47891">MTVIAIGINHKAASVEIREQASVLPEKVPAFLQALKDNEWTNGAVILSTCNRTEFYLDGLNISLEEFFALWEAHARISIDNIQKYHYCYRNNEAISHLLRVTAGLDSLILGEPQIMGQLRTAFDLSHQTKALCKTLHRLFQLAFQTAKRIRTETNIGAYTISVAYTSVQLAKQIFDISEQNALLVGAGETIELVAEHLIEANVKSIAIANRTQSRAHEMGSRLAIPASIHELNELPELLKNADIVISSTGAPFSLISKEMASNALKARRNKPILMVDIAVPRDIDANVNELDDIYHYSIDDLNNIVEKNYQSREAAAKEAEAYVQQSVSEWEDWLQLADLSVHLQTIFHFVDEQKNTTLRKARQLVNHQDQHEIDAVIDQVVSQMGNRILHPLISLLKELEQEGNSDMVNRILAQYTPEKKRTSH</sequence>
<evidence type="ECO:0000256" key="9">
    <source>
        <dbReference type="RuleBase" id="RU000584"/>
    </source>
</evidence>
<dbReference type="InterPro" id="IPR036343">
    <property type="entry name" value="GluRdtase_N_sf"/>
</dbReference>
<evidence type="ECO:0000259" key="12">
    <source>
        <dbReference type="Pfam" id="PF05201"/>
    </source>
</evidence>
<feature type="active site" description="Nucleophile" evidence="8">
    <location>
        <position position="50"/>
    </location>
</feature>
<evidence type="ECO:0000256" key="7">
    <source>
        <dbReference type="ARBA" id="ARBA00047464"/>
    </source>
</evidence>
<comment type="subunit">
    <text evidence="8">Homodimer.</text>
</comment>
<comment type="pathway">
    <text evidence="1 8 9">Porphyrin-containing compound metabolism; protoporphyrin-IX biosynthesis; 5-aminolevulinate from L-glutamyl-tRNA(Glu): step 1/2.</text>
</comment>
<comment type="domain">
    <text evidence="8">Possesses an unusual extended V-shaped dimeric structure with each monomer consisting of three distinct domains arranged along a curved 'spinal' alpha-helix. The N-terminal catalytic domain specifically recognizes the glutamate moiety of the substrate. The second domain is the NADPH-binding domain, and the third C-terminal domain is responsible for dimerization.</text>
</comment>
<comment type="similarity">
    <text evidence="2 8 9">Belongs to the glutamyl-tRNA reductase family.</text>
</comment>
<comment type="caution">
    <text evidence="13">The sequence shown here is derived from an EMBL/GenBank/DDBJ whole genome shotgun (WGS) entry which is preliminary data.</text>
</comment>
<feature type="domain" description="Quinate/shikimate 5-dehydrogenase/glutamyl-tRNA reductase" evidence="11">
    <location>
        <begin position="169"/>
        <end position="305"/>
    </location>
</feature>
<organism evidence="13 14">
    <name type="scientific">Wohlfahrtiimonas larvae</name>
    <dbReference type="NCBI Taxonomy" id="1157986"/>
    <lineage>
        <taxon>Bacteria</taxon>
        <taxon>Pseudomonadati</taxon>
        <taxon>Pseudomonadota</taxon>
        <taxon>Gammaproteobacteria</taxon>
        <taxon>Cardiobacteriales</taxon>
        <taxon>Ignatzschineriaceae</taxon>
        <taxon>Wohlfahrtiimonas</taxon>
    </lineage>
</organism>
<dbReference type="EMBL" id="BAABKE010000001">
    <property type="protein sequence ID" value="GAA5093633.1"/>
    <property type="molecule type" value="Genomic_DNA"/>
</dbReference>
<evidence type="ECO:0000313" key="13">
    <source>
        <dbReference type="EMBL" id="GAA5093633.1"/>
    </source>
</evidence>
<dbReference type="SUPFAM" id="SSF69075">
    <property type="entry name" value="Glutamyl tRNA-reductase dimerization domain"/>
    <property type="match status" value="1"/>
</dbReference>
<dbReference type="Pfam" id="PF00745">
    <property type="entry name" value="GlutR_dimer"/>
    <property type="match status" value="1"/>
</dbReference>
<feature type="binding site" evidence="8">
    <location>
        <position position="107"/>
    </location>
    <ligand>
        <name>substrate</name>
    </ligand>
</feature>
<feature type="binding site" evidence="8">
    <location>
        <begin position="49"/>
        <end position="52"/>
    </location>
    <ligand>
        <name>substrate</name>
    </ligand>
</feature>
<reference evidence="14" key="1">
    <citation type="journal article" date="2019" name="Int. J. Syst. Evol. Microbiol.">
        <title>The Global Catalogue of Microorganisms (GCM) 10K type strain sequencing project: providing services to taxonomists for standard genome sequencing and annotation.</title>
        <authorList>
            <consortium name="The Broad Institute Genomics Platform"/>
            <consortium name="The Broad Institute Genome Sequencing Center for Infectious Disease"/>
            <person name="Wu L."/>
            <person name="Ma J."/>
        </authorList>
    </citation>
    <scope>NUCLEOTIDE SEQUENCE [LARGE SCALE GENOMIC DNA]</scope>
    <source>
        <strain evidence="14">JCM 18424</strain>
    </source>
</reference>
<dbReference type="InterPro" id="IPR006151">
    <property type="entry name" value="Shikm_DH/Glu-tRNA_Rdtase"/>
</dbReference>
<evidence type="ECO:0000256" key="8">
    <source>
        <dbReference type="HAMAP-Rule" id="MF_00087"/>
    </source>
</evidence>
<dbReference type="InterPro" id="IPR000343">
    <property type="entry name" value="4pyrrol_synth_GluRdtase"/>
</dbReference>
<evidence type="ECO:0000259" key="11">
    <source>
        <dbReference type="Pfam" id="PF01488"/>
    </source>
</evidence>
<proteinExistence type="inferred from homology"/>
<dbReference type="SUPFAM" id="SSF51735">
    <property type="entry name" value="NAD(P)-binding Rossmann-fold domains"/>
    <property type="match status" value="1"/>
</dbReference>
<dbReference type="Pfam" id="PF05201">
    <property type="entry name" value="GlutR_N"/>
    <property type="match status" value="1"/>
</dbReference>
<keyword evidence="6 8" id="KW-0627">Porphyrin biosynthesis</keyword>
<keyword evidence="4 8" id="KW-0521">NADP</keyword>
<evidence type="ECO:0000256" key="1">
    <source>
        <dbReference type="ARBA" id="ARBA00005059"/>
    </source>
</evidence>
<dbReference type="PROSITE" id="PS00747">
    <property type="entry name" value="GLUTR"/>
    <property type="match status" value="1"/>
</dbReference>
<dbReference type="Gene3D" id="3.30.460.30">
    <property type="entry name" value="Glutamyl-tRNA reductase, N-terminal domain"/>
    <property type="match status" value="1"/>
</dbReference>
<feature type="binding site" evidence="8">
    <location>
        <position position="118"/>
    </location>
    <ligand>
        <name>substrate</name>
    </ligand>
</feature>